<gene>
    <name evidence="7" type="ORF">AB6M95_11405</name>
</gene>
<evidence type="ECO:0000256" key="3">
    <source>
        <dbReference type="ARBA" id="ARBA00022692"/>
    </source>
</evidence>
<evidence type="ECO:0000256" key="2">
    <source>
        <dbReference type="ARBA" id="ARBA00022475"/>
    </source>
</evidence>
<keyword evidence="8" id="KW-1185">Reference proteome</keyword>
<evidence type="ECO:0000256" key="1">
    <source>
        <dbReference type="ARBA" id="ARBA00004651"/>
    </source>
</evidence>
<accession>A0ABV4K315</accession>
<dbReference type="Proteomes" id="UP001568698">
    <property type="component" value="Unassembled WGS sequence"/>
</dbReference>
<comment type="caution">
    <text evidence="7">The sequence shown here is derived from an EMBL/GenBank/DDBJ whole genome shotgun (WGS) entry which is preliminary data.</text>
</comment>
<dbReference type="RefSeq" id="WP_371386875.1">
    <property type="nucleotide sequence ID" value="NZ_JBGLYH010000030.1"/>
</dbReference>
<dbReference type="PANTHER" id="PTHR33931">
    <property type="entry name" value="HOLIN-LIKE PROTEIN CIDA-RELATED"/>
    <property type="match status" value="1"/>
</dbReference>
<protein>
    <submittedName>
        <fullName evidence="7">CidA/LrgA family protein</fullName>
    </submittedName>
</protein>
<evidence type="ECO:0000256" key="5">
    <source>
        <dbReference type="ARBA" id="ARBA00023136"/>
    </source>
</evidence>
<organism evidence="7 8">
    <name type="scientific">Pseudodesulfovibrio karagichevae</name>
    <dbReference type="NCBI Taxonomy" id="3239305"/>
    <lineage>
        <taxon>Bacteria</taxon>
        <taxon>Pseudomonadati</taxon>
        <taxon>Thermodesulfobacteriota</taxon>
        <taxon>Desulfovibrionia</taxon>
        <taxon>Desulfovibrionales</taxon>
        <taxon>Desulfovibrionaceae</taxon>
    </lineage>
</organism>
<evidence type="ECO:0000313" key="7">
    <source>
        <dbReference type="EMBL" id="MEZ7197359.1"/>
    </source>
</evidence>
<evidence type="ECO:0000313" key="8">
    <source>
        <dbReference type="Proteomes" id="UP001568698"/>
    </source>
</evidence>
<dbReference type="Pfam" id="PF03788">
    <property type="entry name" value="LrgA"/>
    <property type="match status" value="1"/>
</dbReference>
<name>A0ABV4K315_9BACT</name>
<keyword evidence="3 6" id="KW-0812">Transmembrane</keyword>
<feature type="transmembrane region" description="Helical" evidence="6">
    <location>
        <begin position="103"/>
        <end position="126"/>
    </location>
</feature>
<reference evidence="7 8" key="1">
    <citation type="submission" date="2024-08" db="EMBL/GenBank/DDBJ databases">
        <title>Sulfate-reducing bacteria isolated from formation water of the oil field in Kazakhstan and description of Pseudodesulfovibrio sp.</title>
        <authorList>
            <person name="Bidzhieva S.K."/>
            <person name="Tourova T.P."/>
            <person name="Grouzdev D.S."/>
            <person name="Beletsky A.V."/>
            <person name="Sokolova D.S."/>
            <person name="Samigullina S.R."/>
            <person name="Poltaraus A.B."/>
            <person name="Avtukh A.N."/>
            <person name="Tereshina V.M."/>
            <person name="Zhaparov N.S."/>
            <person name="Mardanov A.V."/>
            <person name="Nazina T.N."/>
        </authorList>
    </citation>
    <scope>NUCLEOTIDE SEQUENCE [LARGE SCALE GENOMIC DNA]</scope>
    <source>
        <strain evidence="7 8">9FUS</strain>
    </source>
</reference>
<dbReference type="InterPro" id="IPR005538">
    <property type="entry name" value="LrgA/CidA"/>
</dbReference>
<sequence length="136" mass="15016">MTTRAIAVPLRRKFHNSSLAQVGLLFLVWLASDGFVRATHAPVPSGIVGLLVVFLLLASGKISLRSLRRGADWYLGEMLLFFIPAVPAVTAHPEFFGLLGLKLLAVIFLGTVAVMNVTALTVDLFFRREARRDRRN</sequence>
<feature type="transmembrane region" description="Helical" evidence="6">
    <location>
        <begin position="48"/>
        <end position="64"/>
    </location>
</feature>
<comment type="subcellular location">
    <subcellularLocation>
        <location evidence="1">Cell membrane</location>
        <topology evidence="1">Multi-pass membrane protein</topology>
    </subcellularLocation>
</comment>
<dbReference type="EMBL" id="JBGLYH010000030">
    <property type="protein sequence ID" value="MEZ7197359.1"/>
    <property type="molecule type" value="Genomic_DNA"/>
</dbReference>
<feature type="transmembrane region" description="Helical" evidence="6">
    <location>
        <begin position="71"/>
        <end position="91"/>
    </location>
</feature>
<proteinExistence type="predicted"/>
<dbReference type="PANTHER" id="PTHR33931:SF2">
    <property type="entry name" value="HOLIN-LIKE PROTEIN CIDA"/>
    <property type="match status" value="1"/>
</dbReference>
<evidence type="ECO:0000256" key="6">
    <source>
        <dbReference type="SAM" id="Phobius"/>
    </source>
</evidence>
<evidence type="ECO:0000256" key="4">
    <source>
        <dbReference type="ARBA" id="ARBA00022989"/>
    </source>
</evidence>
<keyword evidence="2" id="KW-1003">Cell membrane</keyword>
<keyword evidence="5 6" id="KW-0472">Membrane</keyword>
<keyword evidence="4 6" id="KW-1133">Transmembrane helix</keyword>